<dbReference type="PANTHER" id="PTHR43139:SF59">
    <property type="entry name" value="ALPHA_BETA-HYDROLASES SUPERFAMILY PROTEIN"/>
    <property type="match status" value="1"/>
</dbReference>
<dbReference type="AlphaFoldDB" id="A0A1J6KAU3"/>
<dbReference type="Pfam" id="PF12697">
    <property type="entry name" value="Abhydrolase_6"/>
    <property type="match status" value="1"/>
</dbReference>
<feature type="domain" description="AB hydrolase-1" evidence="1">
    <location>
        <begin position="52"/>
        <end position="295"/>
    </location>
</feature>
<comment type="caution">
    <text evidence="2">The sequence shown here is derived from an EMBL/GenBank/DDBJ whole genome shotgun (WGS) entry which is preliminary data.</text>
</comment>
<name>A0A1J6KAU3_NICAT</name>
<dbReference type="Proteomes" id="UP000187609">
    <property type="component" value="Unassembled WGS sequence"/>
</dbReference>
<dbReference type="OMA" id="ICCSGIC"/>
<dbReference type="KEGG" id="nau:109214270"/>
<reference evidence="2" key="1">
    <citation type="submission" date="2016-11" db="EMBL/GenBank/DDBJ databases">
        <title>The genome of Nicotiana attenuata.</title>
        <authorList>
            <person name="Xu S."/>
            <person name="Brockmoeller T."/>
            <person name="Gaquerel E."/>
            <person name="Navarro A."/>
            <person name="Kuhl H."/>
            <person name="Gase K."/>
            <person name="Ling Z."/>
            <person name="Zhou W."/>
            <person name="Kreitzer C."/>
            <person name="Stanke M."/>
            <person name="Tang H."/>
            <person name="Lyons E."/>
            <person name="Pandey P."/>
            <person name="Pandey S.P."/>
            <person name="Timmermann B."/>
            <person name="Baldwin I.T."/>
        </authorList>
    </citation>
    <scope>NUCLEOTIDE SEQUENCE [LARGE SCALE GENOMIC DNA]</scope>
    <source>
        <strain evidence="2">UT</strain>
    </source>
</reference>
<dbReference type="GO" id="GO:0016787">
    <property type="term" value="F:hydrolase activity"/>
    <property type="evidence" value="ECO:0007669"/>
    <property type="project" value="UniProtKB-ARBA"/>
</dbReference>
<keyword evidence="3" id="KW-1185">Reference proteome</keyword>
<protein>
    <recommendedName>
        <fullName evidence="1">AB hydrolase-1 domain-containing protein</fullName>
    </recommendedName>
</protein>
<dbReference type="EMBL" id="MJEQ01002491">
    <property type="protein sequence ID" value="OIT27194.1"/>
    <property type="molecule type" value="Genomic_DNA"/>
</dbReference>
<evidence type="ECO:0000259" key="1">
    <source>
        <dbReference type="Pfam" id="PF12697"/>
    </source>
</evidence>
<dbReference type="InterPro" id="IPR000073">
    <property type="entry name" value="AB_hydrolase_1"/>
</dbReference>
<dbReference type="SMR" id="A0A1J6KAU3"/>
<dbReference type="InterPro" id="IPR029058">
    <property type="entry name" value="AB_hydrolase_fold"/>
</dbReference>
<accession>A0A1J6KAU3</accession>
<dbReference type="SUPFAM" id="SSF53474">
    <property type="entry name" value="alpha/beta-Hydrolases"/>
    <property type="match status" value="1"/>
</dbReference>
<dbReference type="STRING" id="49451.A0A1J6KAU3"/>
<dbReference type="PRINTS" id="PR00111">
    <property type="entry name" value="ABHYDROLASE"/>
</dbReference>
<dbReference type="InterPro" id="IPR052370">
    <property type="entry name" value="Meta-cleavage_hydrolase"/>
</dbReference>
<proteinExistence type="predicted"/>
<dbReference type="Gramene" id="OIT27194">
    <property type="protein sequence ID" value="OIT27194"/>
    <property type="gene ID" value="A4A49_24214"/>
</dbReference>
<evidence type="ECO:0000313" key="2">
    <source>
        <dbReference type="EMBL" id="OIT27194.1"/>
    </source>
</evidence>
<evidence type="ECO:0000313" key="3">
    <source>
        <dbReference type="Proteomes" id="UP000187609"/>
    </source>
</evidence>
<gene>
    <name evidence="2" type="ORF">A4A49_24214</name>
</gene>
<dbReference type="Gene3D" id="3.40.50.1820">
    <property type="entry name" value="alpha/beta hydrolase"/>
    <property type="match status" value="1"/>
</dbReference>
<sequence length="313" mass="35275">MPKCFSLTATKNRCLKSSFSSRGLRSTVTDLKDGTIMHCWVPKTRKSTRPDLVLIHGFGANSMWQWSETVRILSRHFNVYVPDLVFFGDSYTTRPDRSESFQAECVKRVMEANSVVKMSVVGLSYGGFVAYNMAAQYKDCVEKVVICCAGVCLEEKDLQEGLFAVNSVEDAANILLPQTAEQMRELMGYTFVKAPAKVLPSCLLTDFIDEMFTDYVKEKKELLLAIAKDRKLSDLPKITQPTLIVWGDQDKIFPLELGHRLKRFISPNGHLGENAQLVVIKNTGHAFLYEKPAKFHKPLKSFLLASTKSQNQT</sequence>
<organism evidence="2 3">
    <name type="scientific">Nicotiana attenuata</name>
    <name type="common">Coyote tobacco</name>
    <dbReference type="NCBI Taxonomy" id="49451"/>
    <lineage>
        <taxon>Eukaryota</taxon>
        <taxon>Viridiplantae</taxon>
        <taxon>Streptophyta</taxon>
        <taxon>Embryophyta</taxon>
        <taxon>Tracheophyta</taxon>
        <taxon>Spermatophyta</taxon>
        <taxon>Magnoliopsida</taxon>
        <taxon>eudicotyledons</taxon>
        <taxon>Gunneridae</taxon>
        <taxon>Pentapetalae</taxon>
        <taxon>asterids</taxon>
        <taxon>lamiids</taxon>
        <taxon>Solanales</taxon>
        <taxon>Solanaceae</taxon>
        <taxon>Nicotianoideae</taxon>
        <taxon>Nicotianeae</taxon>
        <taxon>Nicotiana</taxon>
    </lineage>
</organism>
<dbReference type="OrthoDB" id="6431331at2759"/>
<dbReference type="PANTHER" id="PTHR43139">
    <property type="entry name" value="SI:DKEY-122A22.2"/>
    <property type="match status" value="1"/>
</dbReference>